<evidence type="ECO:0000256" key="1">
    <source>
        <dbReference type="SAM" id="SignalP"/>
    </source>
</evidence>
<comment type="caution">
    <text evidence="2">The sequence shown here is derived from an EMBL/GenBank/DDBJ whole genome shotgun (WGS) entry which is preliminary data.</text>
</comment>
<dbReference type="PANTHER" id="PTHR47248">
    <property type="entry name" value="PROTEIN CBG06772"/>
    <property type="match status" value="1"/>
</dbReference>
<evidence type="ECO:0000313" key="2">
    <source>
        <dbReference type="EMBL" id="GMS81715.1"/>
    </source>
</evidence>
<feature type="non-terminal residue" evidence="2">
    <location>
        <position position="1"/>
    </location>
</feature>
<dbReference type="EMBL" id="BTSX01000001">
    <property type="protein sequence ID" value="GMS81715.1"/>
    <property type="molecule type" value="Genomic_DNA"/>
</dbReference>
<proteinExistence type="predicted"/>
<feature type="signal peptide" evidence="1">
    <location>
        <begin position="1"/>
        <end position="15"/>
    </location>
</feature>
<dbReference type="AlphaFoldDB" id="A0AAV5SGW8"/>
<dbReference type="Proteomes" id="UP001432027">
    <property type="component" value="Unassembled WGS sequence"/>
</dbReference>
<feature type="chain" id="PRO_5043439519" evidence="1">
    <location>
        <begin position="16"/>
        <end position="185"/>
    </location>
</feature>
<keyword evidence="3" id="KW-1185">Reference proteome</keyword>
<keyword evidence="1" id="KW-0732">Signal</keyword>
<protein>
    <submittedName>
        <fullName evidence="2">Uncharacterized protein</fullName>
    </submittedName>
</protein>
<organism evidence="2 3">
    <name type="scientific">Pristionchus entomophagus</name>
    <dbReference type="NCBI Taxonomy" id="358040"/>
    <lineage>
        <taxon>Eukaryota</taxon>
        <taxon>Metazoa</taxon>
        <taxon>Ecdysozoa</taxon>
        <taxon>Nematoda</taxon>
        <taxon>Chromadorea</taxon>
        <taxon>Rhabditida</taxon>
        <taxon>Rhabditina</taxon>
        <taxon>Diplogasteromorpha</taxon>
        <taxon>Diplogasteroidea</taxon>
        <taxon>Neodiplogasteridae</taxon>
        <taxon>Pristionchus</taxon>
    </lineage>
</organism>
<gene>
    <name evidence="2" type="ORF">PENTCL1PPCAC_3890</name>
</gene>
<reference evidence="2" key="1">
    <citation type="submission" date="2023-10" db="EMBL/GenBank/DDBJ databases">
        <title>Genome assembly of Pristionchus species.</title>
        <authorList>
            <person name="Yoshida K."/>
            <person name="Sommer R.J."/>
        </authorList>
    </citation>
    <scope>NUCLEOTIDE SEQUENCE</scope>
    <source>
        <strain evidence="2">RS0144</strain>
    </source>
</reference>
<evidence type="ECO:0000313" key="3">
    <source>
        <dbReference type="Proteomes" id="UP001432027"/>
    </source>
</evidence>
<dbReference type="InterPro" id="IPR052861">
    <property type="entry name" value="BPTI/Kunitz_domain"/>
</dbReference>
<dbReference type="PANTHER" id="PTHR47248:SF7">
    <property type="entry name" value="BPTI_KUNITZ INHIBITOR DOMAIN-CONTAINING PROTEIN"/>
    <property type="match status" value="1"/>
</dbReference>
<sequence length="185" mass="20686">SLAVFLLVLPLAAEAKSKCQGIVFYRDDRMNMCLAKQCCKATKDDFSTTDFTECNSRLMMDFFTCGGGMDVDKLRTCKHKLQGPPPPPYATAPTTTTAAPEPLCPKGEFCMWGPFDFGFCCDEKNEEVWRNDWAAKCPSKMKTVNVTLKEVYEEGTVLRGKSCKDHFCPRGSKCVQGRYLAHCCV</sequence>
<name>A0AAV5SGW8_9BILA</name>
<accession>A0AAV5SGW8</accession>